<dbReference type="Pfam" id="PF20297">
    <property type="entry name" value="MSSS"/>
    <property type="match status" value="1"/>
</dbReference>
<dbReference type="PANTHER" id="PTHR48466:SF2">
    <property type="entry name" value="OS10G0509000 PROTEIN"/>
    <property type="match status" value="1"/>
</dbReference>
<dbReference type="SUPFAM" id="SSF48334">
    <property type="entry name" value="DNA repair protein MutS, domain III"/>
    <property type="match status" value="1"/>
</dbReference>
<dbReference type="EC" id="3.1.-.-" evidence="9"/>
<evidence type="ECO:0000256" key="4">
    <source>
        <dbReference type="ARBA" id="ARBA00022759"/>
    </source>
</evidence>
<evidence type="ECO:0000256" key="5">
    <source>
        <dbReference type="ARBA" id="ARBA00022801"/>
    </source>
</evidence>
<dbReference type="GO" id="GO:0005524">
    <property type="term" value="F:ATP binding"/>
    <property type="evidence" value="ECO:0007669"/>
    <property type="project" value="UniProtKB-UniRule"/>
</dbReference>
<dbReference type="EC" id="3.6.4.-" evidence="9"/>
<keyword evidence="8 9" id="KW-0238">DNA-binding</keyword>
<evidence type="ECO:0000256" key="7">
    <source>
        <dbReference type="ARBA" id="ARBA00022884"/>
    </source>
</evidence>
<dbReference type="GO" id="GO:0016887">
    <property type="term" value="F:ATP hydrolysis activity"/>
    <property type="evidence" value="ECO:0007669"/>
    <property type="project" value="InterPro"/>
</dbReference>
<dbReference type="GO" id="GO:0072344">
    <property type="term" value="P:rescue of stalled ribosome"/>
    <property type="evidence" value="ECO:0007669"/>
    <property type="project" value="UniProtKB-UniRule"/>
</dbReference>
<dbReference type="GO" id="GO:0043023">
    <property type="term" value="F:ribosomal large subunit binding"/>
    <property type="evidence" value="ECO:0007669"/>
    <property type="project" value="UniProtKB-UniRule"/>
</dbReference>
<dbReference type="NCBIfam" id="TIGR01069">
    <property type="entry name" value="mutS2"/>
    <property type="match status" value="1"/>
</dbReference>
<dbReference type="GO" id="GO:0004519">
    <property type="term" value="F:endonuclease activity"/>
    <property type="evidence" value="ECO:0007669"/>
    <property type="project" value="UniProtKB-UniRule"/>
</dbReference>
<dbReference type="InterPro" id="IPR036187">
    <property type="entry name" value="DNA_mismatch_repair_MutS_sf"/>
</dbReference>
<dbReference type="PROSITE" id="PS00486">
    <property type="entry name" value="DNA_MISMATCH_REPAIR_2"/>
    <property type="match status" value="1"/>
</dbReference>
<dbReference type="InterPro" id="IPR045076">
    <property type="entry name" value="MutS"/>
</dbReference>
<evidence type="ECO:0000256" key="2">
    <source>
        <dbReference type="ARBA" id="ARBA00022730"/>
    </source>
</evidence>
<dbReference type="Pfam" id="PF01713">
    <property type="entry name" value="Smr"/>
    <property type="match status" value="1"/>
</dbReference>
<evidence type="ECO:0000256" key="9">
    <source>
        <dbReference type="HAMAP-Rule" id="MF_00092"/>
    </source>
</evidence>
<accession>A0AAU9DTR0</accession>
<feature type="domain" description="Smr" evidence="11">
    <location>
        <begin position="711"/>
        <end position="786"/>
    </location>
</feature>
<dbReference type="InterPro" id="IPR005747">
    <property type="entry name" value="MutS2"/>
</dbReference>
<dbReference type="InterPro" id="IPR027417">
    <property type="entry name" value="P-loop_NTPase"/>
</dbReference>
<keyword evidence="4 9" id="KW-0255">Endonuclease</keyword>
<evidence type="ECO:0000313" key="13">
    <source>
        <dbReference type="Proteomes" id="UP001321861"/>
    </source>
</evidence>
<feature type="binding site" evidence="9">
    <location>
        <begin position="334"/>
        <end position="341"/>
    </location>
    <ligand>
        <name>ATP</name>
        <dbReference type="ChEBI" id="CHEBI:30616"/>
    </ligand>
</feature>
<dbReference type="InterPro" id="IPR046893">
    <property type="entry name" value="MSSS"/>
</dbReference>
<evidence type="ECO:0000256" key="1">
    <source>
        <dbReference type="ARBA" id="ARBA00022722"/>
    </source>
</evidence>
<dbReference type="GO" id="GO:0045910">
    <property type="term" value="P:negative regulation of DNA recombination"/>
    <property type="evidence" value="ECO:0007669"/>
    <property type="project" value="InterPro"/>
</dbReference>
<comment type="subunit">
    <text evidence="9">Homodimer. Binds to stalled ribosomes, contacting rRNA.</text>
</comment>
<dbReference type="GO" id="GO:0030983">
    <property type="term" value="F:mismatched DNA binding"/>
    <property type="evidence" value="ECO:0007669"/>
    <property type="project" value="InterPro"/>
</dbReference>
<evidence type="ECO:0000256" key="10">
    <source>
        <dbReference type="SAM" id="Coils"/>
    </source>
</evidence>
<comment type="similarity">
    <text evidence="9">Belongs to the DNA mismatch repair MutS family. MutS2 subfamily.</text>
</comment>
<gene>
    <name evidence="12" type="primary">mutS3</name>
    <name evidence="9" type="synonym">mutS2</name>
    <name evidence="9" type="synonym">rqcU</name>
    <name evidence="12" type="ORF">XA3_12490</name>
</gene>
<evidence type="ECO:0000313" key="12">
    <source>
        <dbReference type="EMBL" id="BDR58808.1"/>
    </source>
</evidence>
<dbReference type="GO" id="GO:0006298">
    <property type="term" value="P:mismatch repair"/>
    <property type="evidence" value="ECO:0007669"/>
    <property type="project" value="InterPro"/>
</dbReference>
<sequence>MNTKVLEILEFPKIKAAIAAFTVTEQGRSKVERLIPQKNRQIVEASIAQTTDAVNVLRLFGGFPIAEVADIMPIMARLRKHAIISGMELSQILLIFRISDNLRQFNETLDERAIELLFFKEKLAEVEIDEELYARLKRSVDEDGNILDRASGELMQIRKRIVSLQNEQKKRLDHIVHGPEAKYLSESLVTVRNGRQVIPVKAEHKAHFGGIVHDQSATGQTLFIEPQVVLNLNNELQLVIHQEKEEIQKILSEISTELLENIEAITDNARLIYDLDFAEAKAKYAKEINATLPLISTKQEIKLKLAFHPLIDLQKVVKNDFRLGGIHRQMVITGPNTGGKTITLKTVGLTQIMGQAGLYIPAAEESQIAIFSDILADIGDEQSIEQNLSTFSSHMKNIVNILQSSDQDSLLLFDEIGAGTDPEEGASIAISILNHLKTQGCCVLATTHYPELKLYAYNTPEVENASMEFSLESLSPTYHLLIGVPGHSNAFAISRRLGLSEDIVKNAEQLMDNDTVGINEMLDHLENDRKELAANNEAVKEEKERLAELKAQLALKNEELANNREHLIQQAKKEAESIVAQTERESQQIIESLRNQKNGEPVKDNVIIEAKTQLKSLHQKNLTKNRVLKKAHAAKTLQPGDTVYLTSYEQRGVLLQKMGSNAWQVQVGSIKMTVSSDQLEKVQAAKSSPPVIKTKVKANVKRTNEMPSGRLDLRGKRYEEAVCELDHFIDASLLANYPSAIIIHGFGTGTIRNLVQDTLRNNPRVTDFYFAPANEGGNGATIVNFQ</sequence>
<comment type="function">
    <text evidence="9">Acts as a ribosome collision sensor, splitting the ribosome into its 2 subunits. Detects stalled/collided 70S ribosomes which it binds and splits by an ATP-hydrolysis driven conformational change. Acts upstream of the ribosome quality control system (RQC), a ribosome-associated complex that mediates the extraction of incompletely synthesized nascent chains from stalled ribosomes and their subsequent degradation. Probably generates substrates for RQC.</text>
</comment>
<dbReference type="PANTHER" id="PTHR48466">
    <property type="entry name" value="OS10G0509000 PROTEIN-RELATED"/>
    <property type="match status" value="1"/>
</dbReference>
<keyword evidence="10" id="KW-0175">Coiled coil</keyword>
<name>A0AAU9DTR0_9LACO</name>
<reference evidence="12 13" key="1">
    <citation type="journal article" date="2023" name="Microbiol. Spectr.">
        <title>Symbiosis of Carpenter Bees with Uncharacterized Lactic Acid Bacteria Showing NAD Auxotrophy.</title>
        <authorList>
            <person name="Kawasaki S."/>
            <person name="Ozawa K."/>
            <person name="Mori T."/>
            <person name="Yamamoto A."/>
            <person name="Ito M."/>
            <person name="Ohkuma M."/>
            <person name="Sakamoto M."/>
            <person name="Matsutani M."/>
        </authorList>
    </citation>
    <scope>NUCLEOTIDE SEQUENCE [LARGE SCALE GENOMIC DNA]</scope>
    <source>
        <strain evidence="12 13">XA3</strain>
    </source>
</reference>
<dbReference type="KEGG" id="xap:XA3_12490"/>
<dbReference type="InterPro" id="IPR007696">
    <property type="entry name" value="DNA_mismatch_repair_MutS_core"/>
</dbReference>
<keyword evidence="6 9" id="KW-0067">ATP-binding</keyword>
<dbReference type="InterPro" id="IPR000432">
    <property type="entry name" value="DNA_mismatch_repair_MutS_C"/>
</dbReference>
<proteinExistence type="inferred from homology"/>
<keyword evidence="7 9" id="KW-0694">RNA-binding</keyword>
<evidence type="ECO:0000256" key="6">
    <source>
        <dbReference type="ARBA" id="ARBA00022840"/>
    </source>
</evidence>
<keyword evidence="3 9" id="KW-0547">Nucleotide-binding</keyword>
<evidence type="ECO:0000256" key="3">
    <source>
        <dbReference type="ARBA" id="ARBA00022741"/>
    </source>
</evidence>
<keyword evidence="5 9" id="KW-0378">Hydrolase</keyword>
<dbReference type="InterPro" id="IPR036063">
    <property type="entry name" value="Smr_dom_sf"/>
</dbReference>
<dbReference type="PIRSF" id="PIRSF005814">
    <property type="entry name" value="MutS_YshD"/>
    <property type="match status" value="1"/>
</dbReference>
<dbReference type="SMART" id="SM00534">
    <property type="entry name" value="MUTSac"/>
    <property type="match status" value="1"/>
</dbReference>
<dbReference type="GO" id="GO:0019843">
    <property type="term" value="F:rRNA binding"/>
    <property type="evidence" value="ECO:0007669"/>
    <property type="project" value="UniProtKB-UniRule"/>
</dbReference>
<dbReference type="Pfam" id="PF00488">
    <property type="entry name" value="MutS_V"/>
    <property type="match status" value="1"/>
</dbReference>
<organism evidence="12 13">
    <name type="scientific">Xylocopilactobacillus apicola</name>
    <dbReference type="NCBI Taxonomy" id="2932184"/>
    <lineage>
        <taxon>Bacteria</taxon>
        <taxon>Bacillati</taxon>
        <taxon>Bacillota</taxon>
        <taxon>Bacilli</taxon>
        <taxon>Lactobacillales</taxon>
        <taxon>Lactobacillaceae</taxon>
        <taxon>Xylocopilactobacillus</taxon>
    </lineage>
</organism>
<keyword evidence="1 9" id="KW-0540">Nuclease</keyword>
<feature type="coiled-coil region" evidence="10">
    <location>
        <begin position="522"/>
        <end position="588"/>
    </location>
</feature>
<dbReference type="SMART" id="SM00463">
    <property type="entry name" value="SMR"/>
    <property type="match status" value="1"/>
</dbReference>
<dbReference type="EMBL" id="AP026802">
    <property type="protein sequence ID" value="BDR58808.1"/>
    <property type="molecule type" value="Genomic_DNA"/>
</dbReference>
<dbReference type="Gene3D" id="3.40.50.300">
    <property type="entry name" value="P-loop containing nucleotide triphosphate hydrolases"/>
    <property type="match status" value="1"/>
</dbReference>
<comment type="function">
    <text evidence="9">Endonuclease that is involved in the suppression of homologous recombination and thus may have a key role in the control of bacterial genetic diversity.</text>
</comment>
<keyword evidence="13" id="KW-1185">Reference proteome</keyword>
<dbReference type="SUPFAM" id="SSF52540">
    <property type="entry name" value="P-loop containing nucleoside triphosphate hydrolases"/>
    <property type="match status" value="1"/>
</dbReference>
<dbReference type="Proteomes" id="UP001321861">
    <property type="component" value="Chromosome"/>
</dbReference>
<dbReference type="SMART" id="SM00533">
    <property type="entry name" value="MUTSd"/>
    <property type="match status" value="1"/>
</dbReference>
<evidence type="ECO:0000256" key="8">
    <source>
        <dbReference type="ARBA" id="ARBA00023125"/>
    </source>
</evidence>
<keyword evidence="2 9" id="KW-0699">rRNA-binding</keyword>
<dbReference type="HAMAP" id="MF_00092">
    <property type="entry name" value="MutS2"/>
    <property type="match status" value="1"/>
</dbReference>
<dbReference type="GO" id="GO:0140664">
    <property type="term" value="F:ATP-dependent DNA damage sensor activity"/>
    <property type="evidence" value="ECO:0007669"/>
    <property type="project" value="InterPro"/>
</dbReference>
<dbReference type="AlphaFoldDB" id="A0AAU9DTR0"/>
<dbReference type="SUPFAM" id="SSF160443">
    <property type="entry name" value="SMR domain-like"/>
    <property type="match status" value="1"/>
</dbReference>
<protein>
    <recommendedName>
        <fullName evidence="9">Endonuclease MutS2</fullName>
        <ecNumber evidence="9">3.1.-.-</ecNumber>
    </recommendedName>
    <alternativeName>
        <fullName evidence="9">Ribosome-associated protein quality control-upstream factor</fullName>
        <shortName evidence="9">RQC-upstream factor</shortName>
        <shortName evidence="9">RqcU</shortName>
        <ecNumber evidence="9">3.6.4.-</ecNumber>
    </alternativeName>
</protein>
<dbReference type="PROSITE" id="PS50828">
    <property type="entry name" value="SMR"/>
    <property type="match status" value="1"/>
</dbReference>
<dbReference type="CDD" id="cd03280">
    <property type="entry name" value="ABC_MutS2"/>
    <property type="match status" value="1"/>
</dbReference>
<dbReference type="RefSeq" id="WP_317634638.1">
    <property type="nucleotide sequence ID" value="NZ_AP026802.1"/>
</dbReference>
<dbReference type="InterPro" id="IPR002625">
    <property type="entry name" value="Smr_dom"/>
</dbReference>
<dbReference type="FunFam" id="3.40.50.300:FF:000830">
    <property type="entry name" value="Endonuclease MutS2"/>
    <property type="match status" value="1"/>
</dbReference>
<evidence type="ECO:0000259" key="11">
    <source>
        <dbReference type="PROSITE" id="PS50828"/>
    </source>
</evidence>
<dbReference type="Gene3D" id="3.30.1370.110">
    <property type="match status" value="1"/>
</dbReference>